<reference evidence="1" key="1">
    <citation type="journal article" date="2020" name="Nature">
        <title>Giant virus diversity and host interactions through global metagenomics.</title>
        <authorList>
            <person name="Schulz F."/>
            <person name="Roux S."/>
            <person name="Paez-Espino D."/>
            <person name="Jungbluth S."/>
            <person name="Walsh D.A."/>
            <person name="Denef V.J."/>
            <person name="McMahon K.D."/>
            <person name="Konstantinidis K.T."/>
            <person name="Eloe-Fadrosh E.A."/>
            <person name="Kyrpides N.C."/>
            <person name="Woyke T."/>
        </authorList>
    </citation>
    <scope>NUCLEOTIDE SEQUENCE</scope>
    <source>
        <strain evidence="1">GVMAG-M-3300025676-16</strain>
    </source>
</reference>
<evidence type="ECO:0000313" key="1">
    <source>
        <dbReference type="EMBL" id="QHT98741.1"/>
    </source>
</evidence>
<accession>A0A6C0IZF9</accession>
<sequence>MKQKKYSVSVIEDKDTEQFSLSNCTCEKCFSMHLAQVEWTSFKAKTSLQKRMLNVVKNIEKKYLKK</sequence>
<dbReference type="EMBL" id="MN740295">
    <property type="protein sequence ID" value="QHT98741.1"/>
    <property type="molecule type" value="Genomic_DNA"/>
</dbReference>
<protein>
    <submittedName>
        <fullName evidence="1">Uncharacterized protein</fullName>
    </submittedName>
</protein>
<dbReference type="AlphaFoldDB" id="A0A6C0IZF9"/>
<proteinExistence type="predicted"/>
<organism evidence="1">
    <name type="scientific">viral metagenome</name>
    <dbReference type="NCBI Taxonomy" id="1070528"/>
    <lineage>
        <taxon>unclassified sequences</taxon>
        <taxon>metagenomes</taxon>
        <taxon>organismal metagenomes</taxon>
    </lineage>
</organism>
<name>A0A6C0IZF9_9ZZZZ</name>